<gene>
    <name evidence="4" type="ORF">SAMN04488543_3727</name>
</gene>
<dbReference type="EMBL" id="LT629749">
    <property type="protein sequence ID" value="SDT32141.1"/>
    <property type="molecule type" value="Genomic_DNA"/>
</dbReference>
<dbReference type="Pfam" id="PF20736">
    <property type="entry name" value="Glyco_hydro127M"/>
    <property type="match status" value="1"/>
</dbReference>
<dbReference type="SUPFAM" id="SSF48208">
    <property type="entry name" value="Six-hairpin glycosidases"/>
    <property type="match status" value="1"/>
</dbReference>
<evidence type="ECO:0000313" key="5">
    <source>
        <dbReference type="Proteomes" id="UP000199092"/>
    </source>
</evidence>
<dbReference type="InterPro" id="IPR049049">
    <property type="entry name" value="Beta-AFase-like_GH127_C"/>
</dbReference>
<dbReference type="Proteomes" id="UP000199092">
    <property type="component" value="Chromosome I"/>
</dbReference>
<dbReference type="InterPro" id="IPR049174">
    <property type="entry name" value="Beta-AFase-like"/>
</dbReference>
<dbReference type="Pfam" id="PF07944">
    <property type="entry name" value="Beta-AFase-like_GH127_cat"/>
    <property type="match status" value="1"/>
</dbReference>
<dbReference type="OrthoDB" id="9757939at2"/>
<protein>
    <recommendedName>
        <fullName evidence="6">Glycoside hydrolase family 127 protein</fullName>
    </recommendedName>
</protein>
<dbReference type="STRING" id="546871.SAMN04488543_3727"/>
<dbReference type="PANTHER" id="PTHR43465">
    <property type="entry name" value="DUF1680 DOMAIN PROTEIN (AFU_ORTHOLOGUE AFUA_1G08910)"/>
    <property type="match status" value="1"/>
</dbReference>
<evidence type="ECO:0000313" key="4">
    <source>
        <dbReference type="EMBL" id="SDT32141.1"/>
    </source>
</evidence>
<evidence type="ECO:0000259" key="1">
    <source>
        <dbReference type="Pfam" id="PF07944"/>
    </source>
</evidence>
<evidence type="ECO:0000259" key="2">
    <source>
        <dbReference type="Pfam" id="PF20736"/>
    </source>
</evidence>
<organism evidence="4 5">
    <name type="scientific">Friedmanniella luteola</name>
    <dbReference type="NCBI Taxonomy" id="546871"/>
    <lineage>
        <taxon>Bacteria</taxon>
        <taxon>Bacillati</taxon>
        <taxon>Actinomycetota</taxon>
        <taxon>Actinomycetes</taxon>
        <taxon>Propionibacteriales</taxon>
        <taxon>Nocardioidaceae</taxon>
        <taxon>Friedmanniella</taxon>
    </lineage>
</organism>
<accession>A0A1H1ZEC2</accession>
<reference evidence="4 5" key="1">
    <citation type="submission" date="2016-10" db="EMBL/GenBank/DDBJ databases">
        <authorList>
            <person name="de Groot N.N."/>
        </authorList>
    </citation>
    <scope>NUCLEOTIDE SEQUENCE [LARGE SCALE GENOMIC DNA]</scope>
    <source>
        <strain evidence="4 5">DSM 21741</strain>
    </source>
</reference>
<dbReference type="PANTHER" id="PTHR43465:SF2">
    <property type="entry name" value="DUF1680 DOMAIN PROTEIN (AFU_ORTHOLOGUE AFUA_1G08910)"/>
    <property type="match status" value="1"/>
</dbReference>
<sequence>MIETGRRSAGPIRLTDASAVRLRPATGALITGGFWAGRRAVNRDVCVPEGWDRLHEAGNFHNLELAAARVTGDYVNDLPFLDSDLYKWLEAVAWTLDDPDLGSGPADQLLRRLAESTELLGAVQQEDGYLNSHFQVRFPGERFVQLPWGHELYCAGHLIQAAVALHRSTGEDGLLAIGRRVADLAVRAFGTGPGQVDGVCGHPEIETALVELYRETGERSYLDLAVYFVDRRGHGLLGDGRFGRHYWQDHTPVRDTLTAEGHSVRQLYLLAGVADVYVETGDATLLAAVERVWSEMVATKTYLTGGIGSHHRDEAFGDPYELPNERSYCETCAAIASIHLSWRMLMITGEAKYADLLERTLYNGFLAGLSLDGKRYIYANPLQVRDGHVASGDDGDYVRVPWFRCACCPPNVMRLLASLEHYVLLSDEGSLALHQFMTGTYSAEVAGGEARLAVTTDYPWDGAVRIRVEDGPDAPWTLALRVPGWAEGAGLTVNGTAVGGGALDGWWRVERSWAAGDEVLLTLPLEPRLTAADPRLDVDRGCVALERGPLVYCLEGVDHDGHRLDDLVLAADQPLVSAAEDGELGPVVVVRATGAVRGRPAAAWWPYGSAAAVAAPAAEPAALTAVPYFTWGNRAEGAMRVWVPSA</sequence>
<dbReference type="InterPro" id="IPR008928">
    <property type="entry name" value="6-hairpin_glycosidase_sf"/>
</dbReference>
<feature type="domain" description="Non-reducing end beta-L-arabinofuranosidase-like GH127 catalytic" evidence="1">
    <location>
        <begin position="31"/>
        <end position="420"/>
    </location>
</feature>
<keyword evidence="5" id="KW-1185">Reference proteome</keyword>
<dbReference type="InterPro" id="IPR012878">
    <property type="entry name" value="Beta-AFase-like_GH127_cat"/>
</dbReference>
<proteinExistence type="predicted"/>
<dbReference type="GO" id="GO:0005975">
    <property type="term" value="P:carbohydrate metabolic process"/>
    <property type="evidence" value="ECO:0007669"/>
    <property type="project" value="InterPro"/>
</dbReference>
<feature type="domain" description="Non-reducing end beta-L-arabinofuranosidase-like GH127 C-terminal" evidence="3">
    <location>
        <begin position="527"/>
        <end position="644"/>
    </location>
</feature>
<dbReference type="AlphaFoldDB" id="A0A1H1ZEC2"/>
<feature type="domain" description="Non-reducing end beta-L-arabinofuranosidase-like GH127 middle" evidence="2">
    <location>
        <begin position="431"/>
        <end position="525"/>
    </location>
</feature>
<evidence type="ECO:0008006" key="6">
    <source>
        <dbReference type="Google" id="ProtNLM"/>
    </source>
</evidence>
<dbReference type="RefSeq" id="WP_091417865.1">
    <property type="nucleotide sequence ID" value="NZ_LT629749.1"/>
</dbReference>
<dbReference type="InterPro" id="IPR049046">
    <property type="entry name" value="Beta-AFase-like_GH127_middle"/>
</dbReference>
<evidence type="ECO:0000259" key="3">
    <source>
        <dbReference type="Pfam" id="PF20737"/>
    </source>
</evidence>
<name>A0A1H1ZEC2_9ACTN</name>
<dbReference type="Pfam" id="PF20737">
    <property type="entry name" value="Glyco_hydro127C"/>
    <property type="match status" value="1"/>
</dbReference>